<organism evidence="1 2">
    <name type="scientific">Penicillium thymicola</name>
    <dbReference type="NCBI Taxonomy" id="293382"/>
    <lineage>
        <taxon>Eukaryota</taxon>
        <taxon>Fungi</taxon>
        <taxon>Dikarya</taxon>
        <taxon>Ascomycota</taxon>
        <taxon>Pezizomycotina</taxon>
        <taxon>Eurotiomycetes</taxon>
        <taxon>Eurotiomycetidae</taxon>
        <taxon>Eurotiales</taxon>
        <taxon>Aspergillaceae</taxon>
        <taxon>Penicillium</taxon>
    </lineage>
</organism>
<dbReference type="EMBL" id="LACB01001061">
    <property type="protein sequence ID" value="KAJ9480838.1"/>
    <property type="molecule type" value="Genomic_DNA"/>
</dbReference>
<keyword evidence="2" id="KW-1185">Reference proteome</keyword>
<feature type="non-terminal residue" evidence="1">
    <location>
        <position position="1"/>
    </location>
</feature>
<accession>A0AAI9X285</accession>
<name>A0AAI9X285_PENTH</name>
<gene>
    <name evidence="1" type="ORF">VN97_g12687</name>
</gene>
<comment type="caution">
    <text evidence="1">The sequence shown here is derived from an EMBL/GenBank/DDBJ whole genome shotgun (WGS) entry which is preliminary data.</text>
</comment>
<evidence type="ECO:0000313" key="1">
    <source>
        <dbReference type="EMBL" id="KAJ9480838.1"/>
    </source>
</evidence>
<protein>
    <submittedName>
        <fullName evidence="1">Uncharacterized protein</fullName>
    </submittedName>
</protein>
<reference evidence="1" key="2">
    <citation type="journal article" date="2016" name="Fungal Biol.">
        <title>Ochratoxin A production by Penicillium thymicola.</title>
        <authorList>
            <person name="Nguyen H.D.T."/>
            <person name="McMullin D.R."/>
            <person name="Ponomareva E."/>
            <person name="Riley R."/>
            <person name="Pomraning K.R."/>
            <person name="Baker S.E."/>
            <person name="Seifert K.A."/>
        </authorList>
    </citation>
    <scope>NUCLEOTIDE SEQUENCE</scope>
    <source>
        <strain evidence="1">DAOM 180753</strain>
    </source>
</reference>
<dbReference type="Proteomes" id="UP001227192">
    <property type="component" value="Unassembled WGS sequence"/>
</dbReference>
<evidence type="ECO:0000313" key="2">
    <source>
        <dbReference type="Proteomes" id="UP001227192"/>
    </source>
</evidence>
<proteinExistence type="predicted"/>
<sequence length="13" mass="1463">FPHFPLTQGSFQG</sequence>
<reference evidence="1" key="1">
    <citation type="submission" date="2015-06" db="EMBL/GenBank/DDBJ databases">
        <authorList>
            <person name="Nguyen H."/>
        </authorList>
    </citation>
    <scope>NUCLEOTIDE SEQUENCE</scope>
    <source>
        <strain evidence="1">DAOM 180753</strain>
    </source>
</reference>